<comment type="caution">
    <text evidence="5">The sequence shown here is derived from an EMBL/GenBank/DDBJ whole genome shotgun (WGS) entry which is preliminary data.</text>
</comment>
<evidence type="ECO:0000259" key="4">
    <source>
        <dbReference type="Pfam" id="PF16113"/>
    </source>
</evidence>
<evidence type="ECO:0000256" key="3">
    <source>
        <dbReference type="ARBA" id="ARBA00022801"/>
    </source>
</evidence>
<gene>
    <name evidence="5" type="ORF">A9Q75_03370</name>
</gene>
<proteinExistence type="predicted"/>
<dbReference type="InterPro" id="IPR045004">
    <property type="entry name" value="ECH_dom"/>
</dbReference>
<evidence type="ECO:0000256" key="2">
    <source>
        <dbReference type="ARBA" id="ARBA00011915"/>
    </source>
</evidence>
<dbReference type="GO" id="GO:0005829">
    <property type="term" value="C:cytosol"/>
    <property type="evidence" value="ECO:0007669"/>
    <property type="project" value="TreeGrafter"/>
</dbReference>
<dbReference type="PANTHER" id="PTHR43176">
    <property type="entry name" value="3-HYDROXYISOBUTYRYL-COA HYDROLASE-RELATED"/>
    <property type="match status" value="1"/>
</dbReference>
<dbReference type="NCBIfam" id="NF004127">
    <property type="entry name" value="PRK05617.1"/>
    <property type="match status" value="1"/>
</dbReference>
<accession>A0A1Y5EMR0</accession>
<evidence type="ECO:0000313" key="5">
    <source>
        <dbReference type="EMBL" id="OUR84002.1"/>
    </source>
</evidence>
<dbReference type="EC" id="3.1.2.4" evidence="2"/>
<organism evidence="5 6">
    <name type="scientific">Colwellia psychrerythraea</name>
    <name type="common">Vibrio psychroerythus</name>
    <dbReference type="NCBI Taxonomy" id="28229"/>
    <lineage>
        <taxon>Bacteria</taxon>
        <taxon>Pseudomonadati</taxon>
        <taxon>Pseudomonadota</taxon>
        <taxon>Gammaproteobacteria</taxon>
        <taxon>Alteromonadales</taxon>
        <taxon>Colwelliaceae</taxon>
        <taxon>Colwellia</taxon>
    </lineage>
</organism>
<evidence type="ECO:0000256" key="1">
    <source>
        <dbReference type="ARBA" id="ARBA00001709"/>
    </source>
</evidence>
<dbReference type="EMBL" id="MAAF01000024">
    <property type="protein sequence ID" value="OUR84002.1"/>
    <property type="molecule type" value="Genomic_DNA"/>
</dbReference>
<name>A0A1Y5EMR0_COLPS</name>
<protein>
    <recommendedName>
        <fullName evidence="2">3-hydroxyisobutyryl-CoA hydrolase</fullName>
        <ecNumber evidence="2">3.1.2.4</ecNumber>
    </recommendedName>
</protein>
<keyword evidence="3" id="KW-0378">Hydrolase</keyword>
<dbReference type="InterPro" id="IPR032259">
    <property type="entry name" value="HIBYL-CoA-H"/>
</dbReference>
<dbReference type="Pfam" id="PF16113">
    <property type="entry name" value="ECH_2"/>
    <property type="match status" value="1"/>
</dbReference>
<dbReference type="CDD" id="cd06558">
    <property type="entry name" value="crotonase-like"/>
    <property type="match status" value="1"/>
</dbReference>
<dbReference type="SUPFAM" id="SSF52096">
    <property type="entry name" value="ClpP/crotonase"/>
    <property type="match status" value="1"/>
</dbReference>
<dbReference type="InterPro" id="IPR029045">
    <property type="entry name" value="ClpP/crotonase-like_dom_sf"/>
</dbReference>
<feature type="domain" description="Enoyl-CoA hydratase/isomerase" evidence="4">
    <location>
        <begin position="18"/>
        <end position="375"/>
    </location>
</feature>
<dbReference type="Gene3D" id="3.90.226.10">
    <property type="entry name" value="2-enoyl-CoA Hydratase, Chain A, domain 1"/>
    <property type="match status" value="1"/>
</dbReference>
<comment type="catalytic activity">
    <reaction evidence="1">
        <text>3-hydroxy-2-methylpropanoyl-CoA + H2O = 3-hydroxy-2-methylpropanoate + CoA + H(+)</text>
        <dbReference type="Rhea" id="RHEA:20888"/>
        <dbReference type="ChEBI" id="CHEBI:11805"/>
        <dbReference type="ChEBI" id="CHEBI:15377"/>
        <dbReference type="ChEBI" id="CHEBI:15378"/>
        <dbReference type="ChEBI" id="CHEBI:57287"/>
        <dbReference type="ChEBI" id="CHEBI:57340"/>
        <dbReference type="EC" id="3.1.2.4"/>
    </reaction>
</comment>
<evidence type="ECO:0000313" key="6">
    <source>
        <dbReference type="Proteomes" id="UP000243053"/>
    </source>
</evidence>
<dbReference type="GO" id="GO:0003860">
    <property type="term" value="F:3-hydroxyisobutyryl-CoA hydrolase activity"/>
    <property type="evidence" value="ECO:0007669"/>
    <property type="project" value="UniProtKB-EC"/>
</dbReference>
<dbReference type="Proteomes" id="UP000243053">
    <property type="component" value="Unassembled WGS sequence"/>
</dbReference>
<dbReference type="PANTHER" id="PTHR43176:SF3">
    <property type="entry name" value="3-HYDROXYISOBUTYRYL-COA HYDROLASE, MITOCHONDRIAL"/>
    <property type="match status" value="1"/>
</dbReference>
<dbReference type="AlphaFoldDB" id="A0A1Y5EMR0"/>
<sequence>MTDVVIFQEVDCSNGKKIGLITLNSPKSLNALSGEMVALLYPQLLTWQQQQDIAAVFLQGEGEKAFCAGGDIVHLYSAMKNCTMKSNNSTGNLAEALNADNKFAPEIEDYFTQEYQLDFLIHTFNKPFIVWGNGIVMGGGLGMLVGASHRVVTESSRIAMPEISIGLFPDVGASYFLNKMPPGCGLFLALTGASINAADAKYCQLADYFVEQQHKDNLLTQLKMVNWGETIPLNHDKTSQLLQEFEQSSANKLPMSPLREHQTLITQLIDKPALTEIVAAILSIETEDKWLSRAQKSLKNGSALSARLAYSQLDMGKGMSLADCFRMELNLAVKCGHFGEFLEGVRALLIDKDNNPQWHFPSIELIDAKVLDWFFESIWSKTEHPLAKLA</sequence>
<dbReference type="GO" id="GO:0006574">
    <property type="term" value="P:L-valine catabolic process"/>
    <property type="evidence" value="ECO:0007669"/>
    <property type="project" value="TreeGrafter"/>
</dbReference>
<reference evidence="6" key="1">
    <citation type="journal article" date="2017" name="Proc. Natl. Acad. Sci. U.S.A.">
        <title>Simulation of Deepwater Horizon oil plume reveals substrate specialization within a complex community of hydrocarbon degraders.</title>
        <authorList>
            <person name="Hu P."/>
            <person name="Dubinsky E.A."/>
            <person name="Probst A.J."/>
            <person name="Wang J."/>
            <person name="Sieber C.M.K."/>
            <person name="Tom L.M."/>
            <person name="Gardinali P."/>
            <person name="Banfield J.F."/>
            <person name="Atlas R.M."/>
            <person name="Andersen G.L."/>
        </authorList>
    </citation>
    <scope>NUCLEOTIDE SEQUENCE [LARGE SCALE GENOMIC DNA]</scope>
</reference>